<keyword evidence="2" id="KW-0472">Membrane</keyword>
<protein>
    <submittedName>
        <fullName evidence="3">Uncharacterized protein</fullName>
    </submittedName>
</protein>
<dbReference type="EMBL" id="LR862147">
    <property type="protein sequence ID" value="CAD1829484.1"/>
    <property type="molecule type" value="Genomic_DNA"/>
</dbReference>
<gene>
    <name evidence="3" type="ORF">CB5_LOCUS12695</name>
</gene>
<feature type="transmembrane region" description="Helical" evidence="2">
    <location>
        <begin position="259"/>
        <end position="287"/>
    </location>
</feature>
<evidence type="ECO:0000256" key="2">
    <source>
        <dbReference type="SAM" id="Phobius"/>
    </source>
</evidence>
<reference evidence="3" key="1">
    <citation type="submission" date="2020-07" db="EMBL/GenBank/DDBJ databases">
        <authorList>
            <person name="Lin J."/>
        </authorList>
    </citation>
    <scope>NUCLEOTIDE SEQUENCE</scope>
</reference>
<organism evidence="3">
    <name type="scientific">Ananas comosus var. bracteatus</name>
    <name type="common">red pineapple</name>
    <dbReference type="NCBI Taxonomy" id="296719"/>
    <lineage>
        <taxon>Eukaryota</taxon>
        <taxon>Viridiplantae</taxon>
        <taxon>Streptophyta</taxon>
        <taxon>Embryophyta</taxon>
        <taxon>Tracheophyta</taxon>
        <taxon>Spermatophyta</taxon>
        <taxon>Magnoliopsida</taxon>
        <taxon>Liliopsida</taxon>
        <taxon>Poales</taxon>
        <taxon>Bromeliaceae</taxon>
        <taxon>Bromelioideae</taxon>
        <taxon>Ananas</taxon>
    </lineage>
</organism>
<proteinExistence type="predicted"/>
<feature type="region of interest" description="Disordered" evidence="1">
    <location>
        <begin position="44"/>
        <end position="93"/>
    </location>
</feature>
<name>A0A6V7PFK3_ANACO</name>
<keyword evidence="2" id="KW-1133">Transmembrane helix</keyword>
<evidence type="ECO:0000313" key="3">
    <source>
        <dbReference type="EMBL" id="CAD1829484.1"/>
    </source>
</evidence>
<accession>A0A6V7PFK3</accession>
<sequence>MFDLDVRDLRILQMGFCEWVVVAGCSSTVASLAGWDLAGAECGSPVDPRQKRSGHGRRGSVVGESAEDRCSWQGEGAPASEAPTTGGCSQPCRESQCARQPAAGGNGRGERRCLSSHEARGARARLLLQRRPRAAPIGCGGLPGLRGGDAGHRVTVRDHTQTPELSSVRGWLRRRPRCAAATTATPVVRGKDRGPRRRSLPFTFVDLVGSPLTLSVLAEPSVPIVATDRVCGKLCESIARVERNGHFDEHQRGAAATTLLLLLLLLLLFLLSFSSSSVAVAVADAVASSPSDGRRRRGREREAAQRVLLHLPLSSGNFNPSPS</sequence>
<dbReference type="AlphaFoldDB" id="A0A6V7PFK3"/>
<evidence type="ECO:0000256" key="1">
    <source>
        <dbReference type="SAM" id="MobiDB-lite"/>
    </source>
</evidence>
<keyword evidence="2" id="KW-0812">Transmembrane</keyword>